<name>A0A1H0LLN3_9ACTN</name>
<dbReference type="Proteomes" id="UP000199004">
    <property type="component" value="Unassembled WGS sequence"/>
</dbReference>
<evidence type="ECO:0000313" key="4">
    <source>
        <dbReference type="Proteomes" id="UP000199004"/>
    </source>
</evidence>
<protein>
    <submittedName>
        <fullName evidence="3">Uncharacterized protein</fullName>
    </submittedName>
</protein>
<keyword evidence="4" id="KW-1185">Reference proteome</keyword>
<evidence type="ECO:0000313" key="3">
    <source>
        <dbReference type="EMBL" id="SDO68936.1"/>
    </source>
</evidence>
<sequence>MSDNYGDIRSEAKALVEKFVELEVEHQAMLAFNRALAESGDLDDIHSWTNEKKALELQVYSDQWRGEIASWFADITEMFDDLADLPDPAPLRSEAEGLYGALALLAGPSGHTDIADGTVHGPAEAFEKLSAIPTMLVDWEGHAAEAFKLNFIPPLERVAFHEFEAVVSLRSPLIAAAYMWEKAREDVSNLIDEANSALDDYSGGKDSADAVLALGIIGAIVAVAAVPFTGGTSAALYWTMAGSAIAVTGAVVGHPNEPEKQLDISGDSPADIAQSLRDAIWKLKLQLLEHELFISRQIRTLSDQINGYTAPKGTPPIPRDPPYYSTEHSYSESTVHEFALPRPLLADATPGNVNDDGYLGTPK</sequence>
<reference evidence="3 4" key="1">
    <citation type="submission" date="2016-10" db="EMBL/GenBank/DDBJ databases">
        <authorList>
            <person name="de Groot N.N."/>
        </authorList>
    </citation>
    <scope>NUCLEOTIDE SEQUENCE [LARGE SCALE GENOMIC DNA]</scope>
    <source>
        <strain evidence="3 4">CGMCC 1.11147</strain>
    </source>
</reference>
<keyword evidence="2" id="KW-0812">Transmembrane</keyword>
<proteinExistence type="predicted"/>
<feature type="region of interest" description="Disordered" evidence="1">
    <location>
        <begin position="343"/>
        <end position="363"/>
    </location>
</feature>
<dbReference type="EMBL" id="FNIC01000012">
    <property type="protein sequence ID" value="SDO68936.1"/>
    <property type="molecule type" value="Genomic_DNA"/>
</dbReference>
<dbReference type="OrthoDB" id="3775089at2"/>
<dbReference type="RefSeq" id="WP_091026999.1">
    <property type="nucleotide sequence ID" value="NZ_BKAE01000027.1"/>
</dbReference>
<keyword evidence="2" id="KW-1133">Transmembrane helix</keyword>
<dbReference type="AlphaFoldDB" id="A0A1H0LLN3"/>
<organism evidence="3 4">
    <name type="scientific">Nocardioides szechwanensis</name>
    <dbReference type="NCBI Taxonomy" id="1005944"/>
    <lineage>
        <taxon>Bacteria</taxon>
        <taxon>Bacillati</taxon>
        <taxon>Actinomycetota</taxon>
        <taxon>Actinomycetes</taxon>
        <taxon>Propionibacteriales</taxon>
        <taxon>Nocardioidaceae</taxon>
        <taxon>Nocardioides</taxon>
    </lineage>
</organism>
<gene>
    <name evidence="3" type="ORF">SAMN05192576_0277</name>
</gene>
<evidence type="ECO:0000256" key="2">
    <source>
        <dbReference type="SAM" id="Phobius"/>
    </source>
</evidence>
<accession>A0A1H0LLN3</accession>
<feature type="region of interest" description="Disordered" evidence="1">
    <location>
        <begin position="307"/>
        <end position="328"/>
    </location>
</feature>
<feature type="transmembrane region" description="Helical" evidence="2">
    <location>
        <begin position="210"/>
        <end position="229"/>
    </location>
</feature>
<evidence type="ECO:0000256" key="1">
    <source>
        <dbReference type="SAM" id="MobiDB-lite"/>
    </source>
</evidence>
<keyword evidence="2" id="KW-0472">Membrane</keyword>
<dbReference type="STRING" id="1005944.SAMN05192576_0277"/>